<dbReference type="Proteomes" id="UP001501585">
    <property type="component" value="Unassembled WGS sequence"/>
</dbReference>
<comment type="caution">
    <text evidence="1">The sequence shown here is derived from an EMBL/GenBank/DDBJ whole genome shotgun (WGS) entry which is preliminary data.</text>
</comment>
<accession>A0ABP5ERJ3</accession>
<gene>
    <name evidence="1" type="ORF">GCM10009799_32630</name>
</gene>
<dbReference type="EMBL" id="BAAAPC010000013">
    <property type="protein sequence ID" value="GAA2002985.1"/>
    <property type="molecule type" value="Genomic_DNA"/>
</dbReference>
<keyword evidence="2" id="KW-1185">Reference proteome</keyword>
<evidence type="ECO:0000313" key="1">
    <source>
        <dbReference type="EMBL" id="GAA2002985.1"/>
    </source>
</evidence>
<sequence>MTSSITRVMRGNVSVTYDPDLPLLLCFTVRGLGGRIVRLRCPYHEAHRALVRECGFTEAEASRFLDQAVGGHL</sequence>
<dbReference type="RefSeq" id="WP_344163406.1">
    <property type="nucleotide sequence ID" value="NZ_BAAAPC010000013.1"/>
</dbReference>
<protein>
    <submittedName>
        <fullName evidence="1">Uncharacterized protein</fullName>
    </submittedName>
</protein>
<proteinExistence type="predicted"/>
<name>A0ABP5ERJ3_9ACTN</name>
<organism evidence="1 2">
    <name type="scientific">Nocardiopsis rhodophaea</name>
    <dbReference type="NCBI Taxonomy" id="280238"/>
    <lineage>
        <taxon>Bacteria</taxon>
        <taxon>Bacillati</taxon>
        <taxon>Actinomycetota</taxon>
        <taxon>Actinomycetes</taxon>
        <taxon>Streptosporangiales</taxon>
        <taxon>Nocardiopsidaceae</taxon>
        <taxon>Nocardiopsis</taxon>
    </lineage>
</organism>
<evidence type="ECO:0000313" key="2">
    <source>
        <dbReference type="Proteomes" id="UP001501585"/>
    </source>
</evidence>
<reference evidence="2" key="1">
    <citation type="journal article" date="2019" name="Int. J. Syst. Evol. Microbiol.">
        <title>The Global Catalogue of Microorganisms (GCM) 10K type strain sequencing project: providing services to taxonomists for standard genome sequencing and annotation.</title>
        <authorList>
            <consortium name="The Broad Institute Genomics Platform"/>
            <consortium name="The Broad Institute Genome Sequencing Center for Infectious Disease"/>
            <person name="Wu L."/>
            <person name="Ma J."/>
        </authorList>
    </citation>
    <scope>NUCLEOTIDE SEQUENCE [LARGE SCALE GENOMIC DNA]</scope>
    <source>
        <strain evidence="2">JCM 15313</strain>
    </source>
</reference>